<dbReference type="InterPro" id="IPR010992">
    <property type="entry name" value="IHF-like_DNA-bd_dom_sf"/>
</dbReference>
<dbReference type="Proteomes" id="UP000279562">
    <property type="component" value="Unassembled WGS sequence"/>
</dbReference>
<protein>
    <submittedName>
        <fullName evidence="4">DNA-binding protein</fullName>
    </submittedName>
</protein>
<dbReference type="EMBL" id="RQYF01000003">
    <property type="protein sequence ID" value="RRD93096.1"/>
    <property type="molecule type" value="Genomic_DNA"/>
</dbReference>
<evidence type="ECO:0000256" key="1">
    <source>
        <dbReference type="ARBA" id="ARBA00023125"/>
    </source>
</evidence>
<dbReference type="Gene3D" id="4.10.520.10">
    <property type="entry name" value="IHF-like DNA-binding proteins"/>
    <property type="match status" value="1"/>
</dbReference>
<feature type="region of interest" description="Disordered" evidence="2">
    <location>
        <begin position="133"/>
        <end position="173"/>
    </location>
</feature>
<gene>
    <name evidence="4" type="ORF">EII33_01450</name>
</gene>
<dbReference type="InterPro" id="IPR005902">
    <property type="entry name" value="HU_DNA-bd_put"/>
</dbReference>
<feature type="compositionally biased region" description="Polar residues" evidence="2">
    <location>
        <begin position="138"/>
        <end position="152"/>
    </location>
</feature>
<dbReference type="InterPro" id="IPR041607">
    <property type="entry name" value="HU-HIG"/>
</dbReference>
<evidence type="ECO:0000313" key="4">
    <source>
        <dbReference type="EMBL" id="RRD93096.1"/>
    </source>
</evidence>
<dbReference type="Pfam" id="PF18291">
    <property type="entry name" value="HU-HIG"/>
    <property type="match status" value="1"/>
</dbReference>
<reference evidence="4 5" key="1">
    <citation type="submission" date="2018-11" db="EMBL/GenBank/DDBJ databases">
        <title>Genomes From Bacteria Associated with the Canine Oral Cavity: a Test Case for Automated Genome-Based Taxonomic Assignment.</title>
        <authorList>
            <person name="Coil D.A."/>
            <person name="Jospin G."/>
            <person name="Darling A.E."/>
            <person name="Wallis C."/>
            <person name="Davis I.J."/>
            <person name="Harris S."/>
            <person name="Eisen J.A."/>
            <person name="Holcombe L.J."/>
            <person name="O'Flynn C."/>
        </authorList>
    </citation>
    <scope>NUCLEOTIDE SEQUENCE [LARGE SCALE GENOMIC DNA]</scope>
    <source>
        <strain evidence="4 5">OH1047_COT-310</strain>
    </source>
</reference>
<dbReference type="GO" id="GO:0003677">
    <property type="term" value="F:DNA binding"/>
    <property type="evidence" value="ECO:0007669"/>
    <property type="project" value="UniProtKB-KW"/>
</dbReference>
<feature type="domain" description="HU" evidence="3">
    <location>
        <begin position="14"/>
        <end position="108"/>
    </location>
</feature>
<comment type="caution">
    <text evidence="4">The sequence shown here is derived from an EMBL/GenBank/DDBJ whole genome shotgun (WGS) entry which is preliminary data.</text>
</comment>
<proteinExistence type="predicted"/>
<accession>A0A3P2AEH0</accession>
<dbReference type="SUPFAM" id="SSF47729">
    <property type="entry name" value="IHF-like DNA-binding proteins"/>
    <property type="match status" value="1"/>
</dbReference>
<evidence type="ECO:0000259" key="3">
    <source>
        <dbReference type="Pfam" id="PF18291"/>
    </source>
</evidence>
<feature type="compositionally biased region" description="Gly residues" evidence="2">
    <location>
        <begin position="155"/>
        <end position="164"/>
    </location>
</feature>
<dbReference type="RefSeq" id="WP_125238212.1">
    <property type="nucleotide sequence ID" value="NZ_JBGZPZ010000306.1"/>
</dbReference>
<sequence>MAFFKRVQKKINNLWYPQSVTWGKAVTTREVADELSNISTVTRGDTYAVMGNLGRVLSNYMAQGRTVKLDGIGTFFYTAKSSKRGVETAKEVSVSQIKGVRVRFIPEVERGSGNLVTTRSMVDTKIVWEEWGKVATPSGKTPSDNTGGTTPAGSGETGGQGSGEGNQSENPLG</sequence>
<dbReference type="NCBIfam" id="TIGR01201">
    <property type="entry name" value="HU_rel"/>
    <property type="match status" value="1"/>
</dbReference>
<keyword evidence="5" id="KW-1185">Reference proteome</keyword>
<evidence type="ECO:0000256" key="2">
    <source>
        <dbReference type="SAM" id="MobiDB-lite"/>
    </source>
</evidence>
<name>A0A3P2AEH0_9BACE</name>
<keyword evidence="1 4" id="KW-0238">DNA-binding</keyword>
<dbReference type="AlphaFoldDB" id="A0A3P2AEH0"/>
<organism evidence="4 5">
    <name type="scientific">Prevotella heparinolytica</name>
    <dbReference type="NCBI Taxonomy" id="28113"/>
    <lineage>
        <taxon>Bacteria</taxon>
        <taxon>Pseudomonadati</taxon>
        <taxon>Bacteroidota</taxon>
        <taxon>Bacteroidia</taxon>
        <taxon>Bacteroidales</taxon>
        <taxon>Bacteroidaceae</taxon>
        <taxon>Bacteroides</taxon>
    </lineage>
</organism>
<evidence type="ECO:0000313" key="5">
    <source>
        <dbReference type="Proteomes" id="UP000279562"/>
    </source>
</evidence>